<proteinExistence type="predicted"/>
<dbReference type="GO" id="GO:0016491">
    <property type="term" value="F:oxidoreductase activity"/>
    <property type="evidence" value="ECO:0007669"/>
    <property type="project" value="UniProtKB-KW"/>
</dbReference>
<comment type="caution">
    <text evidence="3">The sequence shown here is derived from an EMBL/GenBank/DDBJ whole genome shotgun (WGS) entry which is preliminary data.</text>
</comment>
<evidence type="ECO:0000259" key="2">
    <source>
        <dbReference type="Pfam" id="PF00248"/>
    </source>
</evidence>
<dbReference type="PANTHER" id="PTHR43625:SF40">
    <property type="entry name" value="ALDO-KETO REDUCTASE YAKC [NADP(+)]"/>
    <property type="match status" value="1"/>
</dbReference>
<accession>A0ABD3GPE5</accession>
<evidence type="ECO:0000313" key="3">
    <source>
        <dbReference type="EMBL" id="KAL3681092.1"/>
    </source>
</evidence>
<gene>
    <name evidence="3" type="ORF">R1sor_024048</name>
</gene>
<dbReference type="Gene3D" id="3.20.20.100">
    <property type="entry name" value="NADP-dependent oxidoreductase domain"/>
    <property type="match status" value="1"/>
</dbReference>
<dbReference type="PANTHER" id="PTHR43625">
    <property type="entry name" value="AFLATOXIN B1 ALDEHYDE REDUCTASE"/>
    <property type="match status" value="1"/>
</dbReference>
<dbReference type="InterPro" id="IPR023210">
    <property type="entry name" value="NADP_OxRdtase_dom"/>
</dbReference>
<evidence type="ECO:0000313" key="4">
    <source>
        <dbReference type="Proteomes" id="UP001633002"/>
    </source>
</evidence>
<dbReference type="InterPro" id="IPR036812">
    <property type="entry name" value="NAD(P)_OxRdtase_dom_sf"/>
</dbReference>
<name>A0ABD3GPE5_9MARC</name>
<organism evidence="3 4">
    <name type="scientific">Riccia sorocarpa</name>
    <dbReference type="NCBI Taxonomy" id="122646"/>
    <lineage>
        <taxon>Eukaryota</taxon>
        <taxon>Viridiplantae</taxon>
        <taxon>Streptophyta</taxon>
        <taxon>Embryophyta</taxon>
        <taxon>Marchantiophyta</taxon>
        <taxon>Marchantiopsida</taxon>
        <taxon>Marchantiidae</taxon>
        <taxon>Marchantiales</taxon>
        <taxon>Ricciaceae</taxon>
        <taxon>Riccia</taxon>
    </lineage>
</organism>
<dbReference type="Pfam" id="PF00248">
    <property type="entry name" value="Aldo_ket_red"/>
    <property type="match status" value="1"/>
</dbReference>
<protein>
    <recommendedName>
        <fullName evidence="2">NADP-dependent oxidoreductase domain-containing protein</fullName>
    </recommendedName>
</protein>
<reference evidence="3 4" key="1">
    <citation type="submission" date="2024-09" db="EMBL/GenBank/DDBJ databases">
        <title>Chromosome-scale assembly of Riccia sorocarpa.</title>
        <authorList>
            <person name="Paukszto L."/>
        </authorList>
    </citation>
    <scope>NUCLEOTIDE SEQUENCE [LARGE SCALE GENOMIC DNA]</scope>
    <source>
        <strain evidence="3">LP-2024</strain>
        <tissue evidence="3">Aerial parts of the thallus</tissue>
    </source>
</reference>
<feature type="domain" description="NADP-dependent oxidoreductase" evidence="2">
    <location>
        <begin position="54"/>
        <end position="109"/>
    </location>
</feature>
<sequence length="116" mass="12697">MGMSAFYGPPKPDEEMIKLFHKAVEHEKYCDGDSAHGSSEELGSELSAQCLVCMGMSAFYGPPKPDEEMIKLFHKAVEHVHKAVEHGITLLDTSDVYGPYTNEILVGKVKGALCLP</sequence>
<keyword evidence="1" id="KW-0560">Oxidoreductase</keyword>
<dbReference type="InterPro" id="IPR050791">
    <property type="entry name" value="Aldo-Keto_reductase"/>
</dbReference>
<dbReference type="EMBL" id="JBJQOH010000007">
    <property type="protein sequence ID" value="KAL3681092.1"/>
    <property type="molecule type" value="Genomic_DNA"/>
</dbReference>
<dbReference type="Proteomes" id="UP001633002">
    <property type="component" value="Unassembled WGS sequence"/>
</dbReference>
<evidence type="ECO:0000256" key="1">
    <source>
        <dbReference type="ARBA" id="ARBA00023002"/>
    </source>
</evidence>
<dbReference type="AlphaFoldDB" id="A0ABD3GPE5"/>
<keyword evidence="4" id="KW-1185">Reference proteome</keyword>
<dbReference type="SUPFAM" id="SSF51430">
    <property type="entry name" value="NAD(P)-linked oxidoreductase"/>
    <property type="match status" value="1"/>
</dbReference>